<name>A0ACC7P059_9BACL</name>
<reference evidence="1" key="1">
    <citation type="submission" date="2024-12" db="EMBL/GenBank/DDBJ databases">
        <authorList>
            <person name="Wu N."/>
        </authorList>
    </citation>
    <scope>NUCLEOTIDE SEQUENCE</scope>
    <source>
        <strain evidence="1">P15</strain>
    </source>
</reference>
<evidence type="ECO:0000313" key="2">
    <source>
        <dbReference type="Proteomes" id="UP001631969"/>
    </source>
</evidence>
<accession>A0ACC7P059</accession>
<dbReference type="Proteomes" id="UP001631969">
    <property type="component" value="Unassembled WGS sequence"/>
</dbReference>
<evidence type="ECO:0000313" key="1">
    <source>
        <dbReference type="EMBL" id="MFM9330411.1"/>
    </source>
</evidence>
<proteinExistence type="predicted"/>
<gene>
    <name evidence="1" type="ORF">ACI1P1_19100</name>
</gene>
<comment type="caution">
    <text evidence="1">The sequence shown here is derived from an EMBL/GenBank/DDBJ whole genome shotgun (WGS) entry which is preliminary data.</text>
</comment>
<dbReference type="EMBL" id="JBJURJ010000013">
    <property type="protein sequence ID" value="MFM9330411.1"/>
    <property type="molecule type" value="Genomic_DNA"/>
</dbReference>
<protein>
    <submittedName>
        <fullName evidence="1">ABC transporter permease</fullName>
    </submittedName>
</protein>
<sequence>MKSYLDLVPIFARVHQKQNRMTIICIVLSVFLVTAVFGMADMAIRGQKLQVIQSSGSWHVLVTGVNAETQAMLKARPEVTSAGGYAFLGDRNGFTVAGKPVQLAGLDKETSEDMFPLHITEGRYPEKDTEIALSENAVFSLGAGLGDTLTLERPGTGPVRLNVAGIMEGTSSMMSRGSFVLMFSEDGFRHTVPRDMYDSSLLMKLSRFSNMQKVIADMVKQLQLREDQIQQNGNLLAAMGQSRNSYVLQLYASAAVLSGIIVLAGVLMIASSLNSHVMRRTEFFGMMRCLGATRRQIMHFVRREALQWCNTAMPWGIGAGIAVVWGLSAVLKMANPSQFAELPVFGVSWIGVGAGVVVGLLTVLLAARSPARRASRVSPLAASTGSVHTLRPVRMAARTSLFKVETALGLHHAVASKKSFLMVVGSFALSIVLYLSFSTTVDFMHHAIRPLKPWNPDFSLASVDKTTSLDPAFVKRLEGMAHVKRVYGRMFAYGLPMETADGPKKADLVSYETHQLKWAEESLLAGSIEPLRQPGMEVLAVYRKDSSLQVGELLQLQVDGVSQQVKVAGILSNSPFDSQAGVETVICSEELFRRLTGQTGYTVIDVQFSKGASDETVQDIQTLAGREAAFSDRRTSNSEARGSYFSYALFIYGFLAVIALITIFHIVNTIAMSVRSRIQHYGAMRAIGMSSQQLVRMILAEAAVYAVCGTAVGCALGLPVHRLLYGSMITSYWGEVWQVPYGSFAVISLIVISASFLAVRGPVRQIQNLSIVDTINAQ</sequence>
<organism evidence="1 2">
    <name type="scientific">Paenibacillus mesotrionivorans</name>
    <dbReference type="NCBI Taxonomy" id="3160968"/>
    <lineage>
        <taxon>Bacteria</taxon>
        <taxon>Bacillati</taxon>
        <taxon>Bacillota</taxon>
        <taxon>Bacilli</taxon>
        <taxon>Bacillales</taxon>
        <taxon>Paenibacillaceae</taxon>
        <taxon>Paenibacillus</taxon>
    </lineage>
</organism>
<keyword evidence="2" id="KW-1185">Reference proteome</keyword>